<dbReference type="CDD" id="cd00211">
    <property type="entry name" value="PTS_IIA_fru"/>
    <property type="match status" value="1"/>
</dbReference>
<sequence>MTDNLLLAGRCRYPRKLEADLWAREAVFSTGLGFSFAIPHSKSEHIEQSTISVARLAEPVAWGEDEVQFVIMLTLNKHAAGDQHMRIFSRLARRIMHEAFRNSLVMAQSSEAIADCCTANSNCKTATGSADLSTERKKADTRARPLRESGRVSDAASIRSATLSAEWPDRSPR</sequence>
<evidence type="ECO:0000259" key="2">
    <source>
        <dbReference type="PROSITE" id="PS51094"/>
    </source>
</evidence>
<evidence type="ECO:0000313" key="3">
    <source>
        <dbReference type="EMBL" id="VDR28392.1"/>
    </source>
</evidence>
<proteinExistence type="predicted"/>
<dbReference type="AlphaFoldDB" id="A0A3P8KZS0"/>
<feature type="region of interest" description="Disordered" evidence="1">
    <location>
        <begin position="126"/>
        <end position="173"/>
    </location>
</feature>
<dbReference type="EMBL" id="LR131271">
    <property type="protein sequence ID" value="VDR28392.1"/>
    <property type="molecule type" value="Genomic_DNA"/>
</dbReference>
<dbReference type="Pfam" id="PF00359">
    <property type="entry name" value="PTS_EIIA_2"/>
    <property type="match status" value="1"/>
</dbReference>
<dbReference type="InterPro" id="IPR051541">
    <property type="entry name" value="PTS_SugarTrans_NitroReg"/>
</dbReference>
<dbReference type="PANTHER" id="PTHR47738">
    <property type="entry name" value="PTS SYSTEM FRUCTOSE-LIKE EIIA COMPONENT-RELATED"/>
    <property type="match status" value="1"/>
</dbReference>
<name>A0A3P8KZS0_RAOTE</name>
<dbReference type="KEGG" id="rtg:NCTC13098_04776"/>
<evidence type="ECO:0000256" key="1">
    <source>
        <dbReference type="SAM" id="MobiDB-lite"/>
    </source>
</evidence>
<dbReference type="InterPro" id="IPR016152">
    <property type="entry name" value="PTrfase/Anion_transptr"/>
</dbReference>
<dbReference type="PROSITE" id="PS51094">
    <property type="entry name" value="PTS_EIIA_TYPE_2"/>
    <property type="match status" value="1"/>
</dbReference>
<evidence type="ECO:0000313" key="4">
    <source>
        <dbReference type="Proteomes" id="UP000274346"/>
    </source>
</evidence>
<dbReference type="SUPFAM" id="SSF55804">
    <property type="entry name" value="Phoshotransferase/anion transport protein"/>
    <property type="match status" value="1"/>
</dbReference>
<protein>
    <submittedName>
        <fullName evidence="3">Multiphosphoryl transfer protein 1</fullName>
    </submittedName>
</protein>
<accession>A0A3P8KZS0</accession>
<feature type="compositionally biased region" description="Basic and acidic residues" evidence="1">
    <location>
        <begin position="133"/>
        <end position="151"/>
    </location>
</feature>
<dbReference type="Proteomes" id="UP000274346">
    <property type="component" value="Chromosome"/>
</dbReference>
<organism evidence="3 4">
    <name type="scientific">Raoultella terrigena</name>
    <name type="common">Klebsiella terrigena</name>
    <dbReference type="NCBI Taxonomy" id="577"/>
    <lineage>
        <taxon>Bacteria</taxon>
        <taxon>Pseudomonadati</taxon>
        <taxon>Pseudomonadota</taxon>
        <taxon>Gammaproteobacteria</taxon>
        <taxon>Enterobacterales</taxon>
        <taxon>Enterobacteriaceae</taxon>
        <taxon>Klebsiella/Raoultella group</taxon>
        <taxon>Raoultella</taxon>
    </lineage>
</organism>
<reference evidence="3 4" key="1">
    <citation type="submission" date="2018-12" db="EMBL/GenBank/DDBJ databases">
        <authorList>
            <consortium name="Pathogen Informatics"/>
        </authorList>
    </citation>
    <scope>NUCLEOTIDE SEQUENCE [LARGE SCALE GENOMIC DNA]</scope>
    <source>
        <strain evidence="3 4">NCTC13098</strain>
    </source>
</reference>
<dbReference type="InterPro" id="IPR002178">
    <property type="entry name" value="PTS_EIIA_type-2_dom"/>
</dbReference>
<feature type="domain" description="PTS EIIA type-2" evidence="2">
    <location>
        <begin position="1"/>
        <end position="120"/>
    </location>
</feature>
<gene>
    <name evidence="3" type="primary">fryA_3</name>
    <name evidence="3" type="ORF">NCTC13098_04776</name>
</gene>
<dbReference type="Gene3D" id="3.40.930.10">
    <property type="entry name" value="Mannitol-specific EII, Chain A"/>
    <property type="match status" value="1"/>
</dbReference>